<proteinExistence type="predicted"/>
<evidence type="ECO:0000256" key="1">
    <source>
        <dbReference type="SAM" id="MobiDB-lite"/>
    </source>
</evidence>
<organism evidence="2 3">
    <name type="scientific">Penicillium solitum</name>
    <dbReference type="NCBI Taxonomy" id="60172"/>
    <lineage>
        <taxon>Eukaryota</taxon>
        <taxon>Fungi</taxon>
        <taxon>Dikarya</taxon>
        <taxon>Ascomycota</taxon>
        <taxon>Pezizomycotina</taxon>
        <taxon>Eurotiomycetes</taxon>
        <taxon>Eurotiomycetidae</taxon>
        <taxon>Eurotiales</taxon>
        <taxon>Aspergillaceae</taxon>
        <taxon>Penicillium</taxon>
    </lineage>
</organism>
<dbReference type="Proteomes" id="UP000191612">
    <property type="component" value="Unassembled WGS sequence"/>
</dbReference>
<name>A0A1V6REA5_9EURO</name>
<evidence type="ECO:0000313" key="3">
    <source>
        <dbReference type="Proteomes" id="UP000191612"/>
    </source>
</evidence>
<dbReference type="AlphaFoldDB" id="A0A1V6REA5"/>
<protein>
    <submittedName>
        <fullName evidence="2">Uncharacterized protein</fullName>
    </submittedName>
</protein>
<evidence type="ECO:0000313" key="2">
    <source>
        <dbReference type="EMBL" id="OQD99506.1"/>
    </source>
</evidence>
<comment type="caution">
    <text evidence="2">The sequence shown here is derived from an EMBL/GenBank/DDBJ whole genome shotgun (WGS) entry which is preliminary data.</text>
</comment>
<feature type="region of interest" description="Disordered" evidence="1">
    <location>
        <begin position="90"/>
        <end position="128"/>
    </location>
</feature>
<gene>
    <name evidence="2" type="ORF">PENSOL_c006G00104</name>
</gene>
<dbReference type="EMBL" id="MDYO01000006">
    <property type="protein sequence ID" value="OQD99506.1"/>
    <property type="molecule type" value="Genomic_DNA"/>
</dbReference>
<accession>A0A1V6REA5</accession>
<keyword evidence="3" id="KW-1185">Reference proteome</keyword>
<reference evidence="3" key="1">
    <citation type="journal article" date="2017" name="Nat. Microbiol.">
        <title>Global analysis of biosynthetic gene clusters reveals vast potential of secondary metabolite production in Penicillium species.</title>
        <authorList>
            <person name="Nielsen J.C."/>
            <person name="Grijseels S."/>
            <person name="Prigent S."/>
            <person name="Ji B."/>
            <person name="Dainat J."/>
            <person name="Nielsen K.F."/>
            <person name="Frisvad J.C."/>
            <person name="Workman M."/>
            <person name="Nielsen J."/>
        </authorList>
    </citation>
    <scope>NUCLEOTIDE SEQUENCE [LARGE SCALE GENOMIC DNA]</scope>
    <source>
        <strain evidence="3">IBT 29525</strain>
    </source>
</reference>
<sequence>MGMVYTQRRYEEKVNHPIYGLSTDNDEFDFLMISGEGNSQLEMHHSGHTQEIVETLAYFHTQASILSCSSPGGIPENGSESQVALDNQEALAAHSKGTSDKPLSSFQVKTEIESTDEDEEVGEVEEDKDDDYWGLGLFLASGQP</sequence>
<feature type="compositionally biased region" description="Acidic residues" evidence="1">
    <location>
        <begin position="113"/>
        <end position="128"/>
    </location>
</feature>